<dbReference type="OrthoDB" id="2922908at2759"/>
<comment type="caution">
    <text evidence="1">The sequence shown here is derived from an EMBL/GenBank/DDBJ whole genome shotgun (WGS) entry which is preliminary data.</text>
</comment>
<accession>A0A8H7CU84</accession>
<gene>
    <name evidence="1" type="ORF">MSAN_01625200</name>
</gene>
<evidence type="ECO:0000313" key="1">
    <source>
        <dbReference type="EMBL" id="KAF7350649.1"/>
    </source>
</evidence>
<sequence>MDTTALSDVLAGLRRNKEGEKLASDFLQRLRQNAPFSSIKEDKWQELTAKILRDLPVLARFFLGTGRAGTMDFPRSEEKLSDDRDHEAVRNNVLGKAVEQQVLLKEKTSSRRAIDLIISSAIEVAQKKIAQNQELDLALRARHRLEAHNWHAPDDGEAGSRVVLYNKIMIPPQLVLPQQAFYGVLDVVLAVVPSRDATDARSPGESHSMGDLHSPADLANRLEERLTFAILEANADKPMDSEKARAEAATQGAALCVFTGRPSVMIALTNGLKWQFFKVTKLANPVSQPFNIAKTHVLDVATNEPDLAIVIRLLTVAILFPAEQFGELAAGASSF</sequence>
<proteinExistence type="predicted"/>
<dbReference type="Proteomes" id="UP000623467">
    <property type="component" value="Unassembled WGS sequence"/>
</dbReference>
<dbReference type="EMBL" id="JACAZH010000014">
    <property type="protein sequence ID" value="KAF7350649.1"/>
    <property type="molecule type" value="Genomic_DNA"/>
</dbReference>
<organism evidence="1 2">
    <name type="scientific">Mycena sanguinolenta</name>
    <dbReference type="NCBI Taxonomy" id="230812"/>
    <lineage>
        <taxon>Eukaryota</taxon>
        <taxon>Fungi</taxon>
        <taxon>Dikarya</taxon>
        <taxon>Basidiomycota</taxon>
        <taxon>Agaricomycotina</taxon>
        <taxon>Agaricomycetes</taxon>
        <taxon>Agaricomycetidae</taxon>
        <taxon>Agaricales</taxon>
        <taxon>Marasmiineae</taxon>
        <taxon>Mycenaceae</taxon>
        <taxon>Mycena</taxon>
    </lineage>
</organism>
<protein>
    <submittedName>
        <fullName evidence="1">Uncharacterized protein</fullName>
    </submittedName>
</protein>
<dbReference type="AlphaFoldDB" id="A0A8H7CU84"/>
<name>A0A8H7CU84_9AGAR</name>
<reference evidence="1" key="1">
    <citation type="submission" date="2020-05" db="EMBL/GenBank/DDBJ databases">
        <title>Mycena genomes resolve the evolution of fungal bioluminescence.</title>
        <authorList>
            <person name="Tsai I.J."/>
        </authorList>
    </citation>
    <scope>NUCLEOTIDE SEQUENCE</scope>
    <source>
        <strain evidence="1">160909Yilan</strain>
    </source>
</reference>
<evidence type="ECO:0000313" key="2">
    <source>
        <dbReference type="Proteomes" id="UP000623467"/>
    </source>
</evidence>
<keyword evidence="2" id="KW-1185">Reference proteome</keyword>